<evidence type="ECO:0000313" key="1">
    <source>
        <dbReference type="EMBL" id="KAF1025837.1"/>
    </source>
</evidence>
<dbReference type="AlphaFoldDB" id="A0A833UQ80"/>
<gene>
    <name evidence="1" type="ORF">GAK29_01699</name>
</gene>
<sequence length="82" mass="9465">MSNNNERLGFEKLTEILTENEIDLLEDFREELSPRFISGCGHRPEMSNELVKILFHLVNEKLVSVLNDDLPREIRKAIGQVA</sequence>
<accession>A0A833UQ80</accession>
<comment type="caution">
    <text evidence="1">The sequence shown here is derived from an EMBL/GenBank/DDBJ whole genome shotgun (WGS) entry which is preliminary data.</text>
</comment>
<protein>
    <submittedName>
        <fullName evidence="1">Uncharacterized protein</fullName>
    </submittedName>
</protein>
<reference evidence="2" key="1">
    <citation type="journal article" date="2020" name="MBio">
        <title>Horizontal gene transfer to a defensive symbiont with a reduced genome amongst a multipartite beetle microbiome.</title>
        <authorList>
            <person name="Waterworth S.C."/>
            <person name="Florez L.V."/>
            <person name="Rees E.R."/>
            <person name="Hertweck C."/>
            <person name="Kaltenpoth M."/>
            <person name="Kwan J.C."/>
        </authorList>
    </citation>
    <scope>NUCLEOTIDE SEQUENCE [LARGE SCALE GENOMIC DNA]</scope>
</reference>
<evidence type="ECO:0000313" key="2">
    <source>
        <dbReference type="Proteomes" id="UP000490535"/>
    </source>
</evidence>
<dbReference type="Proteomes" id="UP000490535">
    <property type="component" value="Unassembled WGS sequence"/>
</dbReference>
<dbReference type="EMBL" id="WNDP01000033">
    <property type="protein sequence ID" value="KAF1025837.1"/>
    <property type="molecule type" value="Genomic_DNA"/>
</dbReference>
<proteinExistence type="predicted"/>
<organism evidence="1 2">
    <name type="scientific">Acinetobacter bereziniae</name>
    <name type="common">Acinetobacter genomosp. 10</name>
    <dbReference type="NCBI Taxonomy" id="106648"/>
    <lineage>
        <taxon>Bacteria</taxon>
        <taxon>Pseudomonadati</taxon>
        <taxon>Pseudomonadota</taxon>
        <taxon>Gammaproteobacteria</taxon>
        <taxon>Moraxellales</taxon>
        <taxon>Moraxellaceae</taxon>
        <taxon>Acinetobacter</taxon>
    </lineage>
</organism>
<name>A0A833UQ80_ACIBZ</name>